<gene>
    <name evidence="2" type="ORF">Taro_032149</name>
</gene>
<organism evidence="2 3">
    <name type="scientific">Colocasia esculenta</name>
    <name type="common">Wild taro</name>
    <name type="synonym">Arum esculentum</name>
    <dbReference type="NCBI Taxonomy" id="4460"/>
    <lineage>
        <taxon>Eukaryota</taxon>
        <taxon>Viridiplantae</taxon>
        <taxon>Streptophyta</taxon>
        <taxon>Embryophyta</taxon>
        <taxon>Tracheophyta</taxon>
        <taxon>Spermatophyta</taxon>
        <taxon>Magnoliopsida</taxon>
        <taxon>Liliopsida</taxon>
        <taxon>Araceae</taxon>
        <taxon>Aroideae</taxon>
        <taxon>Colocasieae</taxon>
        <taxon>Colocasia</taxon>
    </lineage>
</organism>
<evidence type="ECO:0000313" key="2">
    <source>
        <dbReference type="EMBL" id="MQL99427.1"/>
    </source>
</evidence>
<name>A0A843VYH3_COLES</name>
<evidence type="ECO:0000313" key="3">
    <source>
        <dbReference type="Proteomes" id="UP000652761"/>
    </source>
</evidence>
<sequence>MPQRASFYDAGGPKICLNVRFMTPEDLSTCLNVRRFMTPEDLRYANKYFVTTCSVSVRASAAGLDHEDRVPTGVDTCGLCKLAHGRRPWAGGRLQHCLYVRRLPTAEDFKHVPQRVSFYDTGGLKHGLDVRRLMTTEDLNMNTGGHMTTCGIFSRTSAGGPDHGGQNTDRRQRLSPQHVRPI</sequence>
<dbReference type="Proteomes" id="UP000652761">
    <property type="component" value="Unassembled WGS sequence"/>
</dbReference>
<comment type="caution">
    <text evidence="2">The sequence shown here is derived from an EMBL/GenBank/DDBJ whole genome shotgun (WGS) entry which is preliminary data.</text>
</comment>
<reference evidence="2" key="1">
    <citation type="submission" date="2017-07" db="EMBL/GenBank/DDBJ databases">
        <title>Taro Niue Genome Assembly and Annotation.</title>
        <authorList>
            <person name="Atibalentja N."/>
            <person name="Keating K."/>
            <person name="Fields C.J."/>
        </authorList>
    </citation>
    <scope>NUCLEOTIDE SEQUENCE</scope>
    <source>
        <strain evidence="2">Niue_2</strain>
        <tissue evidence="2">Leaf</tissue>
    </source>
</reference>
<dbReference type="AlphaFoldDB" id="A0A843VYH3"/>
<proteinExistence type="predicted"/>
<feature type="region of interest" description="Disordered" evidence="1">
    <location>
        <begin position="153"/>
        <end position="182"/>
    </location>
</feature>
<keyword evidence="3" id="KW-1185">Reference proteome</keyword>
<accession>A0A843VYH3</accession>
<protein>
    <submittedName>
        <fullName evidence="2">Uncharacterized protein</fullName>
    </submittedName>
</protein>
<evidence type="ECO:0000256" key="1">
    <source>
        <dbReference type="SAM" id="MobiDB-lite"/>
    </source>
</evidence>
<dbReference type="EMBL" id="NMUH01002351">
    <property type="protein sequence ID" value="MQL99427.1"/>
    <property type="molecule type" value="Genomic_DNA"/>
</dbReference>